<reference evidence="2 3" key="1">
    <citation type="submission" date="2024-02" db="EMBL/GenBank/DDBJ databases">
        <authorList>
            <person name="Saticioglu I.B."/>
        </authorList>
    </citation>
    <scope>NUCLEOTIDE SEQUENCE [LARGE SCALE GENOMIC DNA]</scope>
    <source>
        <strain evidence="2 3">Mu-80</strain>
    </source>
</reference>
<keyword evidence="1" id="KW-0472">Membrane</keyword>
<evidence type="ECO:0000256" key="1">
    <source>
        <dbReference type="SAM" id="Phobius"/>
    </source>
</evidence>
<gene>
    <name evidence="2" type="ORF">WDU99_08995</name>
</gene>
<evidence type="ECO:0000313" key="2">
    <source>
        <dbReference type="EMBL" id="MEJ1088452.1"/>
    </source>
</evidence>
<dbReference type="EMBL" id="JBBDGM010000006">
    <property type="protein sequence ID" value="MEJ1088452.1"/>
    <property type="molecule type" value="Genomic_DNA"/>
</dbReference>
<feature type="transmembrane region" description="Helical" evidence="1">
    <location>
        <begin position="51"/>
        <end position="75"/>
    </location>
</feature>
<sequence>MNVTEDDLDRIFRAVRPNRTHNGLDAKRIALREDIIRGTHTTPRTSKRPRFVWAGLTAGIASVAVAAFVAASVLAPGHQASALTPPKLHYSSAPALADVIETARQTLASSAGPRQMSHVESVSWGWSVEIEESRIESVPQAITFDWAPGEPASATILAGDSYWSGDDRPPGVRPSPYQPGDLIDEIETSAADLTLPGPLMDLADADAGSLEAALEVFGIDDDPTSGELLAAIDGVMQYWTLSNAQQSHLLDLLAATGDVRVRGATTDRVGREVIGLEVSSPVPERTSTLFVSADSGRLVGIETELSRPFEDLPAGVISYTMWDADL</sequence>
<organism evidence="2 3">
    <name type="scientific">Microbacterium bandirmense</name>
    <dbReference type="NCBI Taxonomy" id="3122050"/>
    <lineage>
        <taxon>Bacteria</taxon>
        <taxon>Bacillati</taxon>
        <taxon>Actinomycetota</taxon>
        <taxon>Actinomycetes</taxon>
        <taxon>Micrococcales</taxon>
        <taxon>Microbacteriaceae</taxon>
        <taxon>Microbacterium</taxon>
    </lineage>
</organism>
<keyword evidence="1" id="KW-1133">Transmembrane helix</keyword>
<dbReference type="Proteomes" id="UP001371224">
    <property type="component" value="Unassembled WGS sequence"/>
</dbReference>
<evidence type="ECO:0000313" key="3">
    <source>
        <dbReference type="Proteomes" id="UP001371224"/>
    </source>
</evidence>
<protein>
    <recommendedName>
        <fullName evidence="4">CU044_5270 family protein</fullName>
    </recommendedName>
</protein>
<keyword evidence="3" id="KW-1185">Reference proteome</keyword>
<accession>A0ABU8LDM9</accession>
<comment type="caution">
    <text evidence="2">The sequence shown here is derived from an EMBL/GenBank/DDBJ whole genome shotgun (WGS) entry which is preliminary data.</text>
</comment>
<keyword evidence="1" id="KW-0812">Transmembrane</keyword>
<dbReference type="RefSeq" id="WP_337332115.1">
    <property type="nucleotide sequence ID" value="NZ_JBBDGM010000006.1"/>
</dbReference>
<name>A0ABU8LDM9_9MICO</name>
<proteinExistence type="predicted"/>
<evidence type="ECO:0008006" key="4">
    <source>
        <dbReference type="Google" id="ProtNLM"/>
    </source>
</evidence>